<evidence type="ECO:0000313" key="2">
    <source>
        <dbReference type="EMBL" id="KAK9053005.1"/>
    </source>
</evidence>
<feature type="compositionally biased region" description="Basic and acidic residues" evidence="1">
    <location>
        <begin position="390"/>
        <end position="407"/>
    </location>
</feature>
<feature type="compositionally biased region" description="Basic and acidic residues" evidence="1">
    <location>
        <begin position="448"/>
        <end position="460"/>
    </location>
</feature>
<feature type="region of interest" description="Disordered" evidence="1">
    <location>
        <begin position="496"/>
        <end position="547"/>
    </location>
</feature>
<feature type="region of interest" description="Disordered" evidence="1">
    <location>
        <begin position="303"/>
        <end position="474"/>
    </location>
</feature>
<feature type="compositionally biased region" description="Acidic residues" evidence="1">
    <location>
        <begin position="355"/>
        <end position="373"/>
    </location>
</feature>
<feature type="region of interest" description="Disordered" evidence="1">
    <location>
        <begin position="160"/>
        <end position="180"/>
    </location>
</feature>
<reference evidence="2 3" key="1">
    <citation type="submission" date="2024-04" db="EMBL/GenBank/DDBJ databases">
        <title>The reference genome of an endangered Asteraceae, Deinandra increscens subsp. villosa, native to the Central Coast of California.</title>
        <authorList>
            <person name="Guilliams M."/>
            <person name="Hasenstab-Lehman K."/>
            <person name="Meyer R."/>
            <person name="Mcevoy S."/>
        </authorList>
    </citation>
    <scope>NUCLEOTIDE SEQUENCE [LARGE SCALE GENOMIC DNA]</scope>
    <source>
        <tissue evidence="2">Leaf</tissue>
    </source>
</reference>
<sequence length="943" mass="106357">MDGKGAMAGSSVSKNDKHRVEVDESSKRVSQSSEDVSSPVNISEQSLCLVNYDPGTSNNIISLESPDVQLTTKPLKRKKASPVFKSMSSPEDPYTMTLKTFKGKLKCTSDNIILVDSPDVQVTTKPVKRKKASPVFKSMSSPEDPYTMTLKTFKGKLKLDTAAPKSHNSSKPEETNSKGMKVAHNQNAITFWTKANQTRRQKFEMKNDGFGKGKYKGLSDVVDNGSSGIHELSVGETLSDNVSEVQKNFQIIQSAKENLDNSLDRLIHMFPQSVEARSLKERYDSFFKSNMIWTEEDFVVADIPVQSDRNENEDDDTENEDDMENDDDTERSEEADDTEDVDDIENEVEDHMENQADDTEVEDHDENDFDDDDGDHRNEDANDVSNEEADVNKDGNDVENEEGHYNDEVDDDDTEEGDSSEEMNDDDKEVRDVNDVDNEETYDIEDGNDVHNEQGNDNEHVVFTSHGNQSSSNIAHDATHATDVGSKVYLVQQKSVISQSPTEDDPGCSPHVNLSSSPPILDGNNFGDDPSSSHHLNLNSSPPNLEGKIMASKCSRAQDETNNESWEETYVVSPRNLFPKEDVATTSDIPNSMDEGDLSKSIVPYTPLHTPTSEGEVLVAMEVQPISAVPTLEKVQEVAEQLNSKRINPFRQPSLSTALRSPYFDRGVILETPFTKEEKQLWDVIMKDPPPTPQNMGKNVAKNKAKIPLNSDLVYYSATHVEAEKEIMQSLNYDKILNTRVLDAFVDDEWTIYVTSFNLNEKMEKVMTYLYGFFKSHNINPELKGVDMVFFPIEDADVYYIIVFELKCPAISVIDSFPENKPLINLIDDDSYFNKDSAYGMKYIFACYLENIHHPKAQKILHCQIQRVKIHWATKACSIENPIFAMRHMEKYMGRNEIFYCDFGTHGNTEKAQLKKLRKKYLAPIILSDANLVKQKMKFLLNG</sequence>
<feature type="compositionally biased region" description="Acidic residues" evidence="1">
    <location>
        <begin position="311"/>
        <end position="348"/>
    </location>
</feature>
<feature type="compositionally biased region" description="Polar residues" evidence="1">
    <location>
        <begin position="28"/>
        <end position="41"/>
    </location>
</feature>
<feature type="compositionally biased region" description="Acidic residues" evidence="1">
    <location>
        <begin position="408"/>
        <end position="427"/>
    </location>
</feature>
<feature type="region of interest" description="Disordered" evidence="1">
    <location>
        <begin position="1"/>
        <end position="41"/>
    </location>
</feature>
<keyword evidence="3" id="KW-1185">Reference proteome</keyword>
<organism evidence="2 3">
    <name type="scientific">Deinandra increscens subsp. villosa</name>
    <dbReference type="NCBI Taxonomy" id="3103831"/>
    <lineage>
        <taxon>Eukaryota</taxon>
        <taxon>Viridiplantae</taxon>
        <taxon>Streptophyta</taxon>
        <taxon>Embryophyta</taxon>
        <taxon>Tracheophyta</taxon>
        <taxon>Spermatophyta</taxon>
        <taxon>Magnoliopsida</taxon>
        <taxon>eudicotyledons</taxon>
        <taxon>Gunneridae</taxon>
        <taxon>Pentapetalae</taxon>
        <taxon>asterids</taxon>
        <taxon>campanulids</taxon>
        <taxon>Asterales</taxon>
        <taxon>Asteraceae</taxon>
        <taxon>Asteroideae</taxon>
        <taxon>Heliantheae alliance</taxon>
        <taxon>Madieae</taxon>
        <taxon>Madiinae</taxon>
        <taxon>Deinandra</taxon>
    </lineage>
</organism>
<dbReference type="AlphaFoldDB" id="A0AAP0CAV3"/>
<name>A0AAP0CAV3_9ASTR</name>
<evidence type="ECO:0000256" key="1">
    <source>
        <dbReference type="SAM" id="MobiDB-lite"/>
    </source>
</evidence>
<feature type="compositionally biased region" description="Low complexity" evidence="1">
    <location>
        <begin position="533"/>
        <end position="545"/>
    </location>
</feature>
<proteinExistence type="predicted"/>
<dbReference type="Proteomes" id="UP001408789">
    <property type="component" value="Unassembled WGS sequence"/>
</dbReference>
<feature type="compositionally biased region" description="Acidic residues" evidence="1">
    <location>
        <begin position="435"/>
        <end position="447"/>
    </location>
</feature>
<gene>
    <name evidence="2" type="ORF">SSX86_029635</name>
</gene>
<accession>A0AAP0CAV3</accession>
<feature type="compositionally biased region" description="Polar residues" evidence="1">
    <location>
        <begin position="465"/>
        <end position="474"/>
    </location>
</feature>
<feature type="compositionally biased region" description="Basic and acidic residues" evidence="1">
    <location>
        <begin position="14"/>
        <end position="27"/>
    </location>
</feature>
<comment type="caution">
    <text evidence="2">The sequence shown here is derived from an EMBL/GenBank/DDBJ whole genome shotgun (WGS) entry which is preliminary data.</text>
</comment>
<dbReference type="EMBL" id="JBCNJP010000027">
    <property type="protein sequence ID" value="KAK9053005.1"/>
    <property type="molecule type" value="Genomic_DNA"/>
</dbReference>
<dbReference type="Gene3D" id="3.40.395.10">
    <property type="entry name" value="Adenoviral Proteinase, Chain A"/>
    <property type="match status" value="1"/>
</dbReference>
<evidence type="ECO:0000313" key="3">
    <source>
        <dbReference type="Proteomes" id="UP001408789"/>
    </source>
</evidence>
<protein>
    <recommendedName>
        <fullName evidence="4">Ubiquitin-like protease family profile domain-containing protein</fullName>
    </recommendedName>
</protein>
<evidence type="ECO:0008006" key="4">
    <source>
        <dbReference type="Google" id="ProtNLM"/>
    </source>
</evidence>